<keyword evidence="3" id="KW-1185">Reference proteome</keyword>
<comment type="caution">
    <text evidence="2">The sequence shown here is derived from an EMBL/GenBank/DDBJ whole genome shotgun (WGS) entry which is preliminary data.</text>
</comment>
<dbReference type="InterPro" id="IPR029063">
    <property type="entry name" value="SAM-dependent_MTases_sf"/>
</dbReference>
<keyword evidence="2" id="KW-0489">Methyltransferase</keyword>
<dbReference type="PANTHER" id="PTHR43591">
    <property type="entry name" value="METHYLTRANSFERASE"/>
    <property type="match status" value="1"/>
</dbReference>
<evidence type="ECO:0000313" key="2">
    <source>
        <dbReference type="EMBL" id="MFC1799528.1"/>
    </source>
</evidence>
<dbReference type="Proteomes" id="UP001594288">
    <property type="component" value="Unassembled WGS sequence"/>
</dbReference>
<dbReference type="Pfam" id="PF08241">
    <property type="entry name" value="Methyltransf_11"/>
    <property type="match status" value="1"/>
</dbReference>
<dbReference type="GO" id="GO:0008168">
    <property type="term" value="F:methyltransferase activity"/>
    <property type="evidence" value="ECO:0007669"/>
    <property type="project" value="UniProtKB-KW"/>
</dbReference>
<proteinExistence type="predicted"/>
<dbReference type="PANTHER" id="PTHR43591:SF110">
    <property type="entry name" value="RHODANESE DOMAIN-CONTAINING PROTEIN"/>
    <property type="match status" value="1"/>
</dbReference>
<keyword evidence="2" id="KW-0808">Transferase</keyword>
<dbReference type="Gene3D" id="3.40.50.150">
    <property type="entry name" value="Vaccinia Virus protein VP39"/>
    <property type="match status" value="1"/>
</dbReference>
<organism evidence="2 3">
    <name type="scientific">Eiseniibacteriota bacterium</name>
    <dbReference type="NCBI Taxonomy" id="2212470"/>
    <lineage>
        <taxon>Bacteria</taxon>
        <taxon>Candidatus Eiseniibacteriota</taxon>
    </lineage>
</organism>
<dbReference type="CDD" id="cd02440">
    <property type="entry name" value="AdoMet_MTases"/>
    <property type="match status" value="1"/>
</dbReference>
<sequence length="180" mass="20051">MRDRLGRFVIAWRTRVVVPHIRGRLLDIGCGLNELVRAYTGDGRGVDVYQWGDVDRVVDDTADLPFKDGEFDTVTVVAALNHIPNREEALAEAYRVLKPGGSIIVTMITAPVGKVWHFARKPWDADQVERGMKAGELHGLSRGEVHRLLKQAGFRISSERRFMLGLNLLTIATKPAARPG</sequence>
<dbReference type="EC" id="2.1.1.-" evidence="2"/>
<protein>
    <submittedName>
        <fullName evidence="2">Class I SAM-dependent methyltransferase</fullName>
        <ecNumber evidence="2">2.1.1.-</ecNumber>
    </submittedName>
</protein>
<reference evidence="2 3" key="1">
    <citation type="submission" date="2024-09" db="EMBL/GenBank/DDBJ databases">
        <authorList>
            <person name="D'Angelo T."/>
        </authorList>
    </citation>
    <scope>NUCLEOTIDE SEQUENCE [LARGE SCALE GENOMIC DNA]</scope>
    <source>
        <strain evidence="2">SAG AM-311-F02</strain>
    </source>
</reference>
<gene>
    <name evidence="2" type="ORF">ACFL2Z_01265</name>
</gene>
<evidence type="ECO:0000259" key="1">
    <source>
        <dbReference type="Pfam" id="PF08241"/>
    </source>
</evidence>
<dbReference type="EMBL" id="JBHPEI010000011">
    <property type="protein sequence ID" value="MFC1799528.1"/>
    <property type="molecule type" value="Genomic_DNA"/>
</dbReference>
<dbReference type="GO" id="GO:0032259">
    <property type="term" value="P:methylation"/>
    <property type="evidence" value="ECO:0007669"/>
    <property type="project" value="UniProtKB-KW"/>
</dbReference>
<accession>A0ABV6YNB8</accession>
<dbReference type="SUPFAM" id="SSF53335">
    <property type="entry name" value="S-adenosyl-L-methionine-dependent methyltransferases"/>
    <property type="match status" value="1"/>
</dbReference>
<dbReference type="InterPro" id="IPR013216">
    <property type="entry name" value="Methyltransf_11"/>
</dbReference>
<name>A0ABV6YNB8_UNCEI</name>
<feature type="domain" description="Methyltransferase type 11" evidence="1">
    <location>
        <begin position="44"/>
        <end position="105"/>
    </location>
</feature>
<evidence type="ECO:0000313" key="3">
    <source>
        <dbReference type="Proteomes" id="UP001594288"/>
    </source>
</evidence>